<dbReference type="EMBL" id="BHZD01000001">
    <property type="protein sequence ID" value="GCD44246.1"/>
    <property type="molecule type" value="Genomic_DNA"/>
</dbReference>
<protein>
    <submittedName>
        <fullName evidence="3">Uncharacterized protein</fullName>
    </submittedName>
</protein>
<comment type="caution">
    <text evidence="3">The sequence shown here is derived from an EMBL/GenBank/DDBJ whole genome shotgun (WGS) entry which is preliminary data.</text>
</comment>
<feature type="region of interest" description="Disordered" evidence="1">
    <location>
        <begin position="25"/>
        <end position="55"/>
    </location>
</feature>
<evidence type="ECO:0000256" key="2">
    <source>
        <dbReference type="SAM" id="SignalP"/>
    </source>
</evidence>
<proteinExistence type="predicted"/>
<accession>A0A401W4L3</accession>
<keyword evidence="2" id="KW-0732">Signal</keyword>
<evidence type="ECO:0000313" key="3">
    <source>
        <dbReference type="EMBL" id="GCD44246.1"/>
    </source>
</evidence>
<evidence type="ECO:0000313" key="4">
    <source>
        <dbReference type="Proteomes" id="UP000286746"/>
    </source>
</evidence>
<dbReference type="AlphaFoldDB" id="A0A401W4L3"/>
<keyword evidence="4" id="KW-1185">Reference proteome</keyword>
<name>A0A401W4L3_STREY</name>
<feature type="chain" id="PRO_5019312220" evidence="2">
    <location>
        <begin position="23"/>
        <end position="90"/>
    </location>
</feature>
<sequence>MHHRIRRAMTWLRYHLAPPASAPVTTLHAPVRPTCPARPVRRAPSPLDTPLNTNTSPLVRPYLTAYEAQYAERQAHRFARIRTMHGEFAV</sequence>
<organism evidence="3 4">
    <name type="scientific">Streptomyces paromomycinus</name>
    <name type="common">Streptomyces rimosus subsp. paromomycinus</name>
    <dbReference type="NCBI Taxonomy" id="92743"/>
    <lineage>
        <taxon>Bacteria</taxon>
        <taxon>Bacillati</taxon>
        <taxon>Actinomycetota</taxon>
        <taxon>Actinomycetes</taxon>
        <taxon>Kitasatosporales</taxon>
        <taxon>Streptomycetaceae</taxon>
        <taxon>Streptomyces</taxon>
    </lineage>
</organism>
<reference evidence="3 4" key="1">
    <citation type="submission" date="2018-11" db="EMBL/GenBank/DDBJ databases">
        <title>Whole genome sequence of Streptomyces paromomycinus NBRC 15454(T).</title>
        <authorList>
            <person name="Komaki H."/>
            <person name="Tamura T."/>
        </authorList>
    </citation>
    <scope>NUCLEOTIDE SEQUENCE [LARGE SCALE GENOMIC DNA]</scope>
    <source>
        <strain evidence="3 4">NBRC 15454</strain>
    </source>
</reference>
<feature type="signal peptide" evidence="2">
    <location>
        <begin position="1"/>
        <end position="22"/>
    </location>
</feature>
<dbReference type="Proteomes" id="UP000286746">
    <property type="component" value="Unassembled WGS sequence"/>
</dbReference>
<gene>
    <name evidence="3" type="ORF">GKJPGBOP_03938</name>
</gene>
<evidence type="ECO:0000256" key="1">
    <source>
        <dbReference type="SAM" id="MobiDB-lite"/>
    </source>
</evidence>